<feature type="transmembrane region" description="Helical" evidence="1">
    <location>
        <begin position="131"/>
        <end position="152"/>
    </location>
</feature>
<feature type="transmembrane region" description="Helical" evidence="1">
    <location>
        <begin position="16"/>
        <end position="38"/>
    </location>
</feature>
<evidence type="ECO:0000259" key="2">
    <source>
        <dbReference type="Pfam" id="PF07853"/>
    </source>
</evidence>
<proteinExistence type="predicted"/>
<accession>A0A1D7VXN8</accession>
<evidence type="ECO:0000313" key="4">
    <source>
        <dbReference type="Proteomes" id="UP000094094"/>
    </source>
</evidence>
<evidence type="ECO:0000313" key="3">
    <source>
        <dbReference type="EMBL" id="AOP51503.1"/>
    </source>
</evidence>
<feature type="transmembrane region" description="Helical" evidence="1">
    <location>
        <begin position="96"/>
        <end position="119"/>
    </location>
</feature>
<gene>
    <name evidence="3" type="ORF">SL103_26265</name>
</gene>
<dbReference type="Proteomes" id="UP000094094">
    <property type="component" value="Chromosome"/>
</dbReference>
<sequence length="331" mass="33638">MKSSPRPAPRPTGRPWPLIAAAPFSAVLAATVVVYVSVSARLPDPLATHFGADGRADGFTSPQGFLTGSLAVLLVLGTGLGLLVRLGKSSAGTPWLISGGFATAALLGYPICLTLLGNAGAPDGAAVRLPMWQMAVALGLAVAAGALGRLLAGPAPRPAGPTEGEAPRLDLPGATTAGWSRTISSPPLVALGVLVCAGGLVGILGGEAFIGIALLVTGVVAVAVSSVRVTVDRRGLTLAPTLLSAARIRFRRIAPDRVAEATSRRIDVFAEFGGWGYRVRPDHSGLVLRSGDGLVLRLTGGRRLMVTVDDAATAAALLNTYADRARSRQGG</sequence>
<feature type="domain" description="DUF1648" evidence="2">
    <location>
        <begin position="28"/>
        <end position="66"/>
    </location>
</feature>
<feature type="transmembrane region" description="Helical" evidence="1">
    <location>
        <begin position="188"/>
        <end position="206"/>
    </location>
</feature>
<protein>
    <recommendedName>
        <fullName evidence="2">DUF1648 domain-containing protein</fullName>
    </recommendedName>
</protein>
<evidence type="ECO:0000256" key="1">
    <source>
        <dbReference type="SAM" id="Phobius"/>
    </source>
</evidence>
<reference evidence="3 4" key="1">
    <citation type="submission" date="2016-09" db="EMBL/GenBank/DDBJ databases">
        <title>Complete genome sequencing of Streptomyces lydicus 103 and metabolic pathways analysis of antibiotic biosynthesis.</title>
        <authorList>
            <person name="Jia N."/>
            <person name="Ding M.-Z."/>
            <person name="Gao F."/>
            <person name="Yuan Y.-J."/>
        </authorList>
    </citation>
    <scope>NUCLEOTIDE SEQUENCE [LARGE SCALE GENOMIC DNA]</scope>
    <source>
        <strain evidence="3 4">103</strain>
    </source>
</reference>
<dbReference type="KEGG" id="slc:SL103_26265"/>
<dbReference type="AlphaFoldDB" id="A0A1D7VXN8"/>
<name>A0A1D7VXN8_9ACTN</name>
<organism evidence="3 4">
    <name type="scientific">Streptomyces lydicus</name>
    <dbReference type="NCBI Taxonomy" id="47763"/>
    <lineage>
        <taxon>Bacteria</taxon>
        <taxon>Bacillati</taxon>
        <taxon>Actinomycetota</taxon>
        <taxon>Actinomycetes</taxon>
        <taxon>Kitasatosporales</taxon>
        <taxon>Streptomycetaceae</taxon>
        <taxon>Streptomyces</taxon>
    </lineage>
</organism>
<keyword evidence="1" id="KW-0812">Transmembrane</keyword>
<dbReference type="Pfam" id="PF07853">
    <property type="entry name" value="DUF1648"/>
    <property type="match status" value="1"/>
</dbReference>
<feature type="transmembrane region" description="Helical" evidence="1">
    <location>
        <begin position="65"/>
        <end position="84"/>
    </location>
</feature>
<feature type="transmembrane region" description="Helical" evidence="1">
    <location>
        <begin position="212"/>
        <end position="231"/>
    </location>
</feature>
<keyword evidence="4" id="KW-1185">Reference proteome</keyword>
<keyword evidence="1" id="KW-0472">Membrane</keyword>
<dbReference type="InterPro" id="IPR012867">
    <property type="entry name" value="DUF1648"/>
</dbReference>
<keyword evidence="1" id="KW-1133">Transmembrane helix</keyword>
<dbReference type="EMBL" id="CP017157">
    <property type="protein sequence ID" value="AOP51503.1"/>
    <property type="molecule type" value="Genomic_DNA"/>
</dbReference>